<feature type="transmembrane region" description="Helical" evidence="8">
    <location>
        <begin position="188"/>
        <end position="209"/>
    </location>
</feature>
<dbReference type="PANTHER" id="PTHR21716:SF53">
    <property type="entry name" value="PERMEASE PERM-RELATED"/>
    <property type="match status" value="1"/>
</dbReference>
<evidence type="ECO:0000256" key="4">
    <source>
        <dbReference type="ARBA" id="ARBA00022475"/>
    </source>
</evidence>
<dbReference type="GO" id="GO:0005886">
    <property type="term" value="C:plasma membrane"/>
    <property type="evidence" value="ECO:0007669"/>
    <property type="project" value="UniProtKB-SubCell"/>
</dbReference>
<feature type="transmembrane region" description="Helical" evidence="8">
    <location>
        <begin position="310"/>
        <end position="326"/>
    </location>
</feature>
<feature type="transmembrane region" description="Helical" evidence="8">
    <location>
        <begin position="89"/>
        <end position="110"/>
    </location>
</feature>
<keyword evidence="10" id="KW-1185">Reference proteome</keyword>
<feature type="transmembrane region" description="Helical" evidence="8">
    <location>
        <begin position="12"/>
        <end position="30"/>
    </location>
</feature>
<evidence type="ECO:0000256" key="3">
    <source>
        <dbReference type="ARBA" id="ARBA00022448"/>
    </source>
</evidence>
<dbReference type="Proteomes" id="UP000196365">
    <property type="component" value="Unassembled WGS sequence"/>
</dbReference>
<organism evidence="9 10">
    <name type="scientific">Garciella nitratireducens DSM 15102</name>
    <dbReference type="NCBI Taxonomy" id="1121911"/>
    <lineage>
        <taxon>Bacteria</taxon>
        <taxon>Bacillati</taxon>
        <taxon>Bacillota</taxon>
        <taxon>Clostridia</taxon>
        <taxon>Eubacteriales</taxon>
        <taxon>Eubacteriaceae</taxon>
        <taxon>Garciella</taxon>
    </lineage>
</organism>
<keyword evidence="5 8" id="KW-0812">Transmembrane</keyword>
<comment type="subcellular location">
    <subcellularLocation>
        <location evidence="1">Cell membrane</location>
        <topology evidence="1">Multi-pass membrane protein</topology>
    </subcellularLocation>
</comment>
<protein>
    <submittedName>
        <fullName evidence="9">Predicted PurR-regulated permease PerM</fullName>
    </submittedName>
</protein>
<feature type="transmembrane region" description="Helical" evidence="8">
    <location>
        <begin position="346"/>
        <end position="377"/>
    </location>
</feature>
<dbReference type="GO" id="GO:0055085">
    <property type="term" value="P:transmembrane transport"/>
    <property type="evidence" value="ECO:0007669"/>
    <property type="project" value="TreeGrafter"/>
</dbReference>
<feature type="transmembrane region" description="Helical" evidence="8">
    <location>
        <begin position="249"/>
        <end position="271"/>
    </location>
</feature>
<dbReference type="OrthoDB" id="9793390at2"/>
<evidence type="ECO:0000313" key="10">
    <source>
        <dbReference type="Proteomes" id="UP000196365"/>
    </source>
</evidence>
<evidence type="ECO:0000313" key="9">
    <source>
        <dbReference type="EMBL" id="SJZ93052.1"/>
    </source>
</evidence>
<reference evidence="9 10" key="1">
    <citation type="submission" date="2017-02" db="EMBL/GenBank/DDBJ databases">
        <authorList>
            <person name="Peterson S.W."/>
        </authorList>
    </citation>
    <scope>NUCLEOTIDE SEQUENCE [LARGE SCALE GENOMIC DNA]</scope>
    <source>
        <strain evidence="9 10">DSM 15102</strain>
    </source>
</reference>
<keyword evidence="6 8" id="KW-1133">Transmembrane helix</keyword>
<comment type="similarity">
    <text evidence="2">Belongs to the autoinducer-2 exporter (AI-2E) (TC 2.A.86) family.</text>
</comment>
<feature type="transmembrane region" description="Helical" evidence="8">
    <location>
        <begin position="50"/>
        <end position="68"/>
    </location>
</feature>
<dbReference type="Pfam" id="PF01594">
    <property type="entry name" value="AI-2E_transport"/>
    <property type="match status" value="1"/>
</dbReference>
<evidence type="ECO:0000256" key="8">
    <source>
        <dbReference type="SAM" id="Phobius"/>
    </source>
</evidence>
<evidence type="ECO:0000256" key="1">
    <source>
        <dbReference type="ARBA" id="ARBA00004651"/>
    </source>
</evidence>
<keyword evidence="7 8" id="KW-0472">Membrane</keyword>
<dbReference type="RefSeq" id="WP_087679485.1">
    <property type="nucleotide sequence ID" value="NZ_FUWV01000019.1"/>
</dbReference>
<dbReference type="PANTHER" id="PTHR21716">
    <property type="entry name" value="TRANSMEMBRANE PROTEIN"/>
    <property type="match status" value="1"/>
</dbReference>
<evidence type="ECO:0000256" key="7">
    <source>
        <dbReference type="ARBA" id="ARBA00023136"/>
    </source>
</evidence>
<evidence type="ECO:0000256" key="6">
    <source>
        <dbReference type="ARBA" id="ARBA00022989"/>
    </source>
</evidence>
<gene>
    <name evidence="9" type="ORF">SAMN02745973_02165</name>
</gene>
<keyword evidence="3" id="KW-0813">Transport</keyword>
<name>A0A1T4PNE1_9FIRM</name>
<feature type="transmembrane region" description="Helical" evidence="8">
    <location>
        <begin position="277"/>
        <end position="303"/>
    </location>
</feature>
<dbReference type="InterPro" id="IPR002549">
    <property type="entry name" value="AI-2E-like"/>
</dbReference>
<proteinExistence type="inferred from homology"/>
<dbReference type="AlphaFoldDB" id="A0A1T4PNE1"/>
<evidence type="ECO:0000256" key="5">
    <source>
        <dbReference type="ARBA" id="ARBA00022692"/>
    </source>
</evidence>
<dbReference type="EMBL" id="FUWV01000019">
    <property type="protein sequence ID" value="SJZ93052.1"/>
    <property type="molecule type" value="Genomic_DNA"/>
</dbReference>
<accession>A0A1T4PNE1</accession>
<evidence type="ECO:0000256" key="2">
    <source>
        <dbReference type="ARBA" id="ARBA00009773"/>
    </source>
</evidence>
<keyword evidence="4" id="KW-1003">Cell membrane</keyword>
<sequence>MKFQFDRKYLKISLYAFFTIALIILFSLLISNFSDTVAFFEQIFSSILNLFRPFIFASIFAYFLFRPVRWVESRIFGSRIKKEGVRRAFSILTIYAILFFLIGLFFYFTIPRIIRNISDLITGLPSYIEMFQEFLMEMQRSGKLNALGISIDIERFGLLENLLEYSMSFFKNTQNTIEEVLTSVINSAVFFTSGIFNIILAFFITFYILKDREELFESMRNFFYAFFPSKTIKKGRNFLRLADQVFGEYLVGNVIDSLMIGILCFLGLLLLNIKYALLISIIIAFSNLIPYFGPIFGAIPAIILTLFDRPIKAIWVALFILVLQQFDGNYLKPKILGDKVGLSPFWILFAITIGGGLFGVLGMFLGVPMVAICKVILSKIIRKQNLKKKLGK</sequence>